<reference evidence="1" key="1">
    <citation type="journal article" date="2014" name="Front. Microbiol.">
        <title>High frequency of phylogenetically diverse reductive dehalogenase-homologous genes in deep subseafloor sedimentary metagenomes.</title>
        <authorList>
            <person name="Kawai M."/>
            <person name="Futagami T."/>
            <person name="Toyoda A."/>
            <person name="Takaki Y."/>
            <person name="Nishi S."/>
            <person name="Hori S."/>
            <person name="Arai W."/>
            <person name="Tsubouchi T."/>
            <person name="Morono Y."/>
            <person name="Uchiyama I."/>
            <person name="Ito T."/>
            <person name="Fujiyama A."/>
            <person name="Inagaki F."/>
            <person name="Takami H."/>
        </authorList>
    </citation>
    <scope>NUCLEOTIDE SEQUENCE</scope>
    <source>
        <strain evidence="1">Expedition CK06-06</strain>
    </source>
</reference>
<dbReference type="AlphaFoldDB" id="X0YS74"/>
<comment type="caution">
    <text evidence="1">The sequence shown here is derived from an EMBL/GenBank/DDBJ whole genome shotgun (WGS) entry which is preliminary data.</text>
</comment>
<dbReference type="EMBL" id="BARS01055867">
    <property type="protein sequence ID" value="GAG49667.1"/>
    <property type="molecule type" value="Genomic_DNA"/>
</dbReference>
<proteinExistence type="predicted"/>
<sequence>EGSNSKNNRKRGRKLTQAMLTNRDVVPHDEAISIMQNDKYREQLMTKGYVIVPNS</sequence>
<name>X0YS74_9ZZZZ</name>
<accession>X0YS74</accession>
<gene>
    <name evidence="1" type="ORF">S01H1_82418</name>
</gene>
<organism evidence="1">
    <name type="scientific">marine sediment metagenome</name>
    <dbReference type="NCBI Taxonomy" id="412755"/>
    <lineage>
        <taxon>unclassified sequences</taxon>
        <taxon>metagenomes</taxon>
        <taxon>ecological metagenomes</taxon>
    </lineage>
</organism>
<evidence type="ECO:0000313" key="1">
    <source>
        <dbReference type="EMBL" id="GAG49667.1"/>
    </source>
</evidence>
<protein>
    <submittedName>
        <fullName evidence="1">Uncharacterized protein</fullName>
    </submittedName>
</protein>
<feature type="non-terminal residue" evidence="1">
    <location>
        <position position="1"/>
    </location>
</feature>